<name>A0A550CD86_9AGAR</name>
<evidence type="ECO:0008006" key="3">
    <source>
        <dbReference type="Google" id="ProtNLM"/>
    </source>
</evidence>
<gene>
    <name evidence="1" type="ORF">BD626DRAFT_569898</name>
</gene>
<dbReference type="Proteomes" id="UP000320762">
    <property type="component" value="Unassembled WGS sequence"/>
</dbReference>
<dbReference type="Gene3D" id="3.40.50.1820">
    <property type="entry name" value="alpha/beta hydrolase"/>
    <property type="match status" value="1"/>
</dbReference>
<reference evidence="1 2" key="1">
    <citation type="journal article" date="2019" name="New Phytol.">
        <title>Comparative genomics reveals unique wood-decay strategies and fruiting body development in the Schizophyllaceae.</title>
        <authorList>
            <person name="Almasi E."/>
            <person name="Sahu N."/>
            <person name="Krizsan K."/>
            <person name="Balint B."/>
            <person name="Kovacs G.M."/>
            <person name="Kiss B."/>
            <person name="Cseklye J."/>
            <person name="Drula E."/>
            <person name="Henrissat B."/>
            <person name="Nagy I."/>
            <person name="Chovatia M."/>
            <person name="Adam C."/>
            <person name="LaButti K."/>
            <person name="Lipzen A."/>
            <person name="Riley R."/>
            <person name="Grigoriev I.V."/>
            <person name="Nagy L.G."/>
        </authorList>
    </citation>
    <scope>NUCLEOTIDE SEQUENCE [LARGE SCALE GENOMIC DNA]</scope>
    <source>
        <strain evidence="1 2">NL-1724</strain>
    </source>
</reference>
<keyword evidence="2" id="KW-1185">Reference proteome</keyword>
<protein>
    <recommendedName>
        <fullName evidence="3">AB hydrolase-1 domain-containing protein</fullName>
    </recommendedName>
</protein>
<dbReference type="AlphaFoldDB" id="A0A550CD86"/>
<dbReference type="STRING" id="97359.A0A550CD86"/>
<dbReference type="EMBL" id="VDMD01000012">
    <property type="protein sequence ID" value="TRM62771.1"/>
    <property type="molecule type" value="Genomic_DNA"/>
</dbReference>
<evidence type="ECO:0000313" key="1">
    <source>
        <dbReference type="EMBL" id="TRM62771.1"/>
    </source>
</evidence>
<dbReference type="InterPro" id="IPR029058">
    <property type="entry name" value="AB_hydrolase_fold"/>
</dbReference>
<organism evidence="1 2">
    <name type="scientific">Schizophyllum amplum</name>
    <dbReference type="NCBI Taxonomy" id="97359"/>
    <lineage>
        <taxon>Eukaryota</taxon>
        <taxon>Fungi</taxon>
        <taxon>Dikarya</taxon>
        <taxon>Basidiomycota</taxon>
        <taxon>Agaricomycotina</taxon>
        <taxon>Agaricomycetes</taxon>
        <taxon>Agaricomycetidae</taxon>
        <taxon>Agaricales</taxon>
        <taxon>Schizophyllaceae</taxon>
        <taxon>Schizophyllum</taxon>
    </lineage>
</organism>
<comment type="caution">
    <text evidence="1">The sequence shown here is derived from an EMBL/GenBank/DDBJ whole genome shotgun (WGS) entry which is preliminary data.</text>
</comment>
<evidence type="ECO:0000313" key="2">
    <source>
        <dbReference type="Proteomes" id="UP000320762"/>
    </source>
</evidence>
<dbReference type="SUPFAM" id="SSF53474">
    <property type="entry name" value="alpha/beta-Hydrolases"/>
    <property type="match status" value="1"/>
</dbReference>
<sequence length="107" mass="11640">MEKKYRGLGKRCAQKDSGKTLAYLGSAAAARDMVALAEYFDPGVQEINYWGISYGSMIGFIFVNMFPDRLAHDLLESGADLSGTYTSAQAANISTAPCTAFDVERVR</sequence>
<dbReference type="OrthoDB" id="425534at2759"/>
<proteinExistence type="predicted"/>
<accession>A0A550CD86</accession>